<protein>
    <submittedName>
        <fullName evidence="2">Uncharacterized protein</fullName>
    </submittedName>
</protein>
<comment type="caution">
    <text evidence="2">The sequence shown here is derived from an EMBL/GenBank/DDBJ whole genome shotgun (WGS) entry which is preliminary data.</text>
</comment>
<feature type="region of interest" description="Disordered" evidence="1">
    <location>
        <begin position="50"/>
        <end position="97"/>
    </location>
</feature>
<dbReference type="Proteomes" id="UP001239445">
    <property type="component" value="Unassembled WGS sequence"/>
</dbReference>
<evidence type="ECO:0000256" key="1">
    <source>
        <dbReference type="SAM" id="MobiDB-lite"/>
    </source>
</evidence>
<evidence type="ECO:0000313" key="3">
    <source>
        <dbReference type="Proteomes" id="UP001239445"/>
    </source>
</evidence>
<proteinExistence type="predicted"/>
<dbReference type="EMBL" id="MU839828">
    <property type="protein sequence ID" value="KAK1759849.1"/>
    <property type="molecule type" value="Genomic_DNA"/>
</dbReference>
<keyword evidence="3" id="KW-1185">Reference proteome</keyword>
<feature type="compositionally biased region" description="Acidic residues" evidence="1">
    <location>
        <begin position="8"/>
        <end position="22"/>
    </location>
</feature>
<evidence type="ECO:0000313" key="2">
    <source>
        <dbReference type="EMBL" id="KAK1759849.1"/>
    </source>
</evidence>
<dbReference type="InterPro" id="IPR022190">
    <property type="entry name" value="DUF3716"/>
</dbReference>
<dbReference type="Pfam" id="PF12511">
    <property type="entry name" value="DUF3716"/>
    <property type="match status" value="1"/>
</dbReference>
<sequence>MPPHVSESEDDGSGDSDAEYSSDDGFGAVDQQLQGDQLGSGYAANYFVDADEKQTKKPQVVHVEGKLVNRAPKRSATDSHESNGQPAKSRRANNKSSEDLAALAEYIKPEEVFAPELYEAIYGGADAEPAFQTQLTAGVPLHPAFQQQLQVKNKQTQAAGPLTAGQLLRQQHPSMIPHKTDALVYRTLAGRPIKRVPACGTELPPEKACARCQRGLGVFGTACVVVSDDADVALVGHVGETCGNCWYSRNGCQCTLREHHVPLNYYKARREKKEEEEAAAGSSVVEAETNVKTRAMGSAEKPPPAAATASPAGAVVAGKAQVEMAPTQSLDSRVVGWMNQYAGMSMRGLLAEQKQLLEWQEDVMTRLLAMNRILSERQDGSTR</sequence>
<feature type="region of interest" description="Disordered" evidence="1">
    <location>
        <begin position="1"/>
        <end position="34"/>
    </location>
</feature>
<name>A0AAJ0BKB4_9PEZI</name>
<gene>
    <name evidence="2" type="ORF">QBC47DRAFT_438064</name>
</gene>
<reference evidence="2" key="1">
    <citation type="submission" date="2023-06" db="EMBL/GenBank/DDBJ databases">
        <title>Genome-scale phylogeny and comparative genomics of the fungal order Sordariales.</title>
        <authorList>
            <consortium name="Lawrence Berkeley National Laboratory"/>
            <person name="Hensen N."/>
            <person name="Bonometti L."/>
            <person name="Westerberg I."/>
            <person name="Brannstrom I.O."/>
            <person name="Guillou S."/>
            <person name="Cros-Aarteil S."/>
            <person name="Calhoun S."/>
            <person name="Haridas S."/>
            <person name="Kuo A."/>
            <person name="Mondo S."/>
            <person name="Pangilinan J."/>
            <person name="Riley R."/>
            <person name="Labutti K."/>
            <person name="Andreopoulos B."/>
            <person name="Lipzen A."/>
            <person name="Chen C."/>
            <person name="Yanf M."/>
            <person name="Daum C."/>
            <person name="Ng V."/>
            <person name="Clum A."/>
            <person name="Steindorff A."/>
            <person name="Ohm R."/>
            <person name="Martin F."/>
            <person name="Silar P."/>
            <person name="Natvig D."/>
            <person name="Lalanne C."/>
            <person name="Gautier V."/>
            <person name="Ament-Velasquez S.L."/>
            <person name="Kruys A."/>
            <person name="Hutchinson M.I."/>
            <person name="Powell A.J."/>
            <person name="Barry K."/>
            <person name="Miller A.N."/>
            <person name="Grigoriev I.V."/>
            <person name="Debuchy R."/>
            <person name="Gladieux P."/>
            <person name="Thoren M.H."/>
            <person name="Johannesson H."/>
        </authorList>
    </citation>
    <scope>NUCLEOTIDE SEQUENCE</scope>
    <source>
        <strain evidence="2">PSN4</strain>
    </source>
</reference>
<organism evidence="2 3">
    <name type="scientific">Echria macrotheca</name>
    <dbReference type="NCBI Taxonomy" id="438768"/>
    <lineage>
        <taxon>Eukaryota</taxon>
        <taxon>Fungi</taxon>
        <taxon>Dikarya</taxon>
        <taxon>Ascomycota</taxon>
        <taxon>Pezizomycotina</taxon>
        <taxon>Sordariomycetes</taxon>
        <taxon>Sordariomycetidae</taxon>
        <taxon>Sordariales</taxon>
        <taxon>Schizotheciaceae</taxon>
        <taxon>Echria</taxon>
    </lineage>
</organism>
<dbReference type="AlphaFoldDB" id="A0AAJ0BKB4"/>
<accession>A0AAJ0BKB4</accession>